<proteinExistence type="predicted"/>
<dbReference type="AlphaFoldDB" id="A0A317SSI8"/>
<comment type="caution">
    <text evidence="1">The sequence shown here is derived from an EMBL/GenBank/DDBJ whole genome shotgun (WGS) entry which is preliminary data.</text>
</comment>
<evidence type="ECO:0000313" key="1">
    <source>
        <dbReference type="EMBL" id="PWW77372.1"/>
    </source>
</evidence>
<dbReference type="EMBL" id="PYWC01000023">
    <property type="protein sequence ID" value="PWW77372.1"/>
    <property type="molecule type" value="Genomic_DNA"/>
</dbReference>
<dbReference type="SUPFAM" id="SSF52047">
    <property type="entry name" value="RNI-like"/>
    <property type="match status" value="1"/>
</dbReference>
<evidence type="ECO:0000313" key="2">
    <source>
        <dbReference type="Proteomes" id="UP000246991"/>
    </source>
</evidence>
<protein>
    <recommendedName>
        <fullName evidence="3">RNI-like protein</fullName>
    </recommendedName>
</protein>
<accession>A0A317SSI8</accession>
<dbReference type="Gene3D" id="3.80.10.10">
    <property type="entry name" value="Ribonuclease Inhibitor"/>
    <property type="match status" value="1"/>
</dbReference>
<dbReference type="InterPro" id="IPR032675">
    <property type="entry name" value="LRR_dom_sf"/>
</dbReference>
<reference evidence="1 2" key="1">
    <citation type="submission" date="2018-03" db="EMBL/GenBank/DDBJ databases">
        <title>Genomes of Pezizomycetes fungi and the evolution of truffles.</title>
        <authorList>
            <person name="Murat C."/>
            <person name="Payen T."/>
            <person name="Noel B."/>
            <person name="Kuo A."/>
            <person name="Martin F.M."/>
        </authorList>
    </citation>
    <scope>NUCLEOTIDE SEQUENCE [LARGE SCALE GENOMIC DNA]</scope>
    <source>
        <strain evidence="1">091103-1</strain>
    </source>
</reference>
<dbReference type="Proteomes" id="UP000246991">
    <property type="component" value="Unassembled WGS sequence"/>
</dbReference>
<gene>
    <name evidence="1" type="ORF">C7212DRAFT_174094</name>
</gene>
<dbReference type="OrthoDB" id="5380296at2759"/>
<evidence type="ECO:0008006" key="3">
    <source>
        <dbReference type="Google" id="ProtNLM"/>
    </source>
</evidence>
<dbReference type="STRING" id="42249.A0A317SSI8"/>
<keyword evidence="2" id="KW-1185">Reference proteome</keyword>
<organism evidence="1 2">
    <name type="scientific">Tuber magnatum</name>
    <name type="common">white Piedmont truffle</name>
    <dbReference type="NCBI Taxonomy" id="42249"/>
    <lineage>
        <taxon>Eukaryota</taxon>
        <taxon>Fungi</taxon>
        <taxon>Dikarya</taxon>
        <taxon>Ascomycota</taxon>
        <taxon>Pezizomycotina</taxon>
        <taxon>Pezizomycetes</taxon>
        <taxon>Pezizales</taxon>
        <taxon>Tuberaceae</taxon>
        <taxon>Tuber</taxon>
    </lineage>
</organism>
<sequence>MLAPPFCLSLRSVWADGFVADRRVIIRGESQLKDHADFYSLCLVSKFFYTIAIRFLYRRLKIPHRNSGGLVMPLHAVLTSQQQERLLRFSAGGKDRRVRRNGKGSGLHKDLSDCGEFVREFEVAQHVDNVAEDAEIGKEIFESAIENMSQLESFTWTTSNRKALCRTLRISSSLARKPRLHSLSLSDILETDVPLLHLRPLHSVTFILDSNFPSLAHRPIPSTADYDIIRRILKTSAGTLKSLALITKRGDQSHFEDESLLFGGCEGSHKSVFKESPEGAEVTRLGRLESLTLAERPFTVKRLKVFTQAINFNNLRRLKIISCPGAELLLSAITSRGGRGLGAGAGRASEEANGVFPNLRTLGIRATQSALKEFLQCFRGLQDLRYELGCEPTDWEAPGGNRRQVSSIEISRDLLETIATYHGSTLQRLTILSLEQWKVIGGSGMEILTRKCRALVKLCCCVASFSFDCQPAVTHVSSSLSTLYLHVRVLFSESQAREFVRVVLRQIPKLKMVGILAGGYRARPFVFRVCPGGVLARVFLGDVLERELRVGEFED</sequence>
<name>A0A317SSI8_9PEZI</name>